<name>A0A7T8H0U0_CALRO</name>
<gene>
    <name evidence="2" type="ORF">FKW44_015705</name>
</gene>
<protein>
    <recommendedName>
        <fullName evidence="1">Ig-like domain-containing protein</fullName>
    </recommendedName>
</protein>
<evidence type="ECO:0000313" key="3">
    <source>
        <dbReference type="Proteomes" id="UP000595437"/>
    </source>
</evidence>
<dbReference type="OrthoDB" id="10012075at2759"/>
<dbReference type="AlphaFoldDB" id="A0A7T8H0U0"/>
<accession>A0A7T8H0U0</accession>
<dbReference type="InterPro" id="IPR036179">
    <property type="entry name" value="Ig-like_dom_sf"/>
</dbReference>
<dbReference type="PROSITE" id="PS50835">
    <property type="entry name" value="IG_LIKE"/>
    <property type="match status" value="1"/>
</dbReference>
<dbReference type="InterPro" id="IPR013151">
    <property type="entry name" value="Immunoglobulin_dom"/>
</dbReference>
<reference evidence="3" key="1">
    <citation type="submission" date="2021-01" db="EMBL/GenBank/DDBJ databases">
        <title>Caligus Genome Assembly.</title>
        <authorList>
            <person name="Gallardo-Escarate C."/>
        </authorList>
    </citation>
    <scope>NUCLEOTIDE SEQUENCE [LARGE SCALE GENOMIC DNA]</scope>
</reference>
<keyword evidence="3" id="KW-1185">Reference proteome</keyword>
<dbReference type="EMBL" id="CP045899">
    <property type="protein sequence ID" value="QQP41359.1"/>
    <property type="molecule type" value="Genomic_DNA"/>
</dbReference>
<dbReference type="InterPro" id="IPR013783">
    <property type="entry name" value="Ig-like_fold"/>
</dbReference>
<dbReference type="Proteomes" id="UP000595437">
    <property type="component" value="Chromosome 10"/>
</dbReference>
<organism evidence="2 3">
    <name type="scientific">Caligus rogercresseyi</name>
    <name type="common">Sea louse</name>
    <dbReference type="NCBI Taxonomy" id="217165"/>
    <lineage>
        <taxon>Eukaryota</taxon>
        <taxon>Metazoa</taxon>
        <taxon>Ecdysozoa</taxon>
        <taxon>Arthropoda</taxon>
        <taxon>Crustacea</taxon>
        <taxon>Multicrustacea</taxon>
        <taxon>Hexanauplia</taxon>
        <taxon>Copepoda</taxon>
        <taxon>Siphonostomatoida</taxon>
        <taxon>Caligidae</taxon>
        <taxon>Caligus</taxon>
    </lineage>
</organism>
<feature type="non-terminal residue" evidence="2">
    <location>
        <position position="67"/>
    </location>
</feature>
<dbReference type="Pfam" id="PF00047">
    <property type="entry name" value="ig"/>
    <property type="match status" value="1"/>
</dbReference>
<feature type="non-terminal residue" evidence="2">
    <location>
        <position position="1"/>
    </location>
</feature>
<dbReference type="Gene3D" id="2.60.40.10">
    <property type="entry name" value="Immunoglobulins"/>
    <property type="match status" value="1"/>
</dbReference>
<feature type="domain" description="Ig-like" evidence="1">
    <location>
        <begin position="1"/>
        <end position="65"/>
    </location>
</feature>
<sequence length="67" mass="7607">DSVVIWKQSNRIISAGEVVIRKDPRISLLEGFNLQIRNLRESDAGEYVCEIETYGSPLDQKSTLEIL</sequence>
<evidence type="ECO:0000259" key="1">
    <source>
        <dbReference type="PROSITE" id="PS50835"/>
    </source>
</evidence>
<dbReference type="InterPro" id="IPR007110">
    <property type="entry name" value="Ig-like_dom"/>
</dbReference>
<evidence type="ECO:0000313" key="2">
    <source>
        <dbReference type="EMBL" id="QQP41359.1"/>
    </source>
</evidence>
<proteinExistence type="predicted"/>
<dbReference type="SUPFAM" id="SSF48726">
    <property type="entry name" value="Immunoglobulin"/>
    <property type="match status" value="1"/>
</dbReference>